<protein>
    <submittedName>
        <fullName evidence="2">Uncharacterized protein</fullName>
    </submittedName>
</protein>
<evidence type="ECO:0000313" key="3">
    <source>
        <dbReference type="Proteomes" id="UP001177003"/>
    </source>
</evidence>
<keyword evidence="3" id="KW-1185">Reference proteome</keyword>
<dbReference type="EMBL" id="OX465078">
    <property type="protein sequence ID" value="CAI9273484.1"/>
    <property type="molecule type" value="Genomic_DNA"/>
</dbReference>
<reference evidence="2" key="1">
    <citation type="submission" date="2023-04" db="EMBL/GenBank/DDBJ databases">
        <authorList>
            <person name="Vijverberg K."/>
            <person name="Xiong W."/>
            <person name="Schranz E."/>
        </authorList>
    </citation>
    <scope>NUCLEOTIDE SEQUENCE</scope>
</reference>
<gene>
    <name evidence="2" type="ORF">LSALG_LOCUS13626</name>
</gene>
<accession>A0AA35YGH2</accession>
<name>A0AA35YGH2_LACSI</name>
<organism evidence="2 3">
    <name type="scientific">Lactuca saligna</name>
    <name type="common">Willowleaf lettuce</name>
    <dbReference type="NCBI Taxonomy" id="75948"/>
    <lineage>
        <taxon>Eukaryota</taxon>
        <taxon>Viridiplantae</taxon>
        <taxon>Streptophyta</taxon>
        <taxon>Embryophyta</taxon>
        <taxon>Tracheophyta</taxon>
        <taxon>Spermatophyta</taxon>
        <taxon>Magnoliopsida</taxon>
        <taxon>eudicotyledons</taxon>
        <taxon>Gunneridae</taxon>
        <taxon>Pentapetalae</taxon>
        <taxon>asterids</taxon>
        <taxon>campanulids</taxon>
        <taxon>Asterales</taxon>
        <taxon>Asteraceae</taxon>
        <taxon>Cichorioideae</taxon>
        <taxon>Cichorieae</taxon>
        <taxon>Lactucinae</taxon>
        <taxon>Lactuca</taxon>
    </lineage>
</organism>
<evidence type="ECO:0000313" key="2">
    <source>
        <dbReference type="EMBL" id="CAI9273484.1"/>
    </source>
</evidence>
<sequence>MTVTASCFRQVLVEEKKVLEGQADCSNKRLEEEVARWKVAEVNLGWLLHKGIVRVVDKVVESVEFALGVSAGKFVSREPNATSKHAQAMHDAIKSFMETDIASYLFLGELDIGGLRQICDDPDYEEGHLENGASHAEPSSTPQ</sequence>
<evidence type="ECO:0000256" key="1">
    <source>
        <dbReference type="SAM" id="MobiDB-lite"/>
    </source>
</evidence>
<feature type="region of interest" description="Disordered" evidence="1">
    <location>
        <begin position="124"/>
        <end position="143"/>
    </location>
</feature>
<dbReference type="Proteomes" id="UP001177003">
    <property type="component" value="Chromosome 2"/>
</dbReference>
<dbReference type="AlphaFoldDB" id="A0AA35YGH2"/>
<proteinExistence type="predicted"/>